<organism evidence="6 7">
    <name type="scientific">Caballeronia humi</name>
    <dbReference type="NCBI Taxonomy" id="326474"/>
    <lineage>
        <taxon>Bacteria</taxon>
        <taxon>Pseudomonadati</taxon>
        <taxon>Pseudomonadota</taxon>
        <taxon>Betaproteobacteria</taxon>
        <taxon>Burkholderiales</taxon>
        <taxon>Burkholderiaceae</taxon>
        <taxon>Caballeronia</taxon>
    </lineage>
</organism>
<dbReference type="PRINTS" id="PR00039">
    <property type="entry name" value="HTHLYSR"/>
</dbReference>
<keyword evidence="3" id="KW-0238">DNA-binding</keyword>
<evidence type="ECO:0000256" key="3">
    <source>
        <dbReference type="ARBA" id="ARBA00023125"/>
    </source>
</evidence>
<dbReference type="RefSeq" id="WP_087667850.1">
    <property type="nucleotide sequence ID" value="NZ_FCNW02000013.1"/>
</dbReference>
<reference evidence="6" key="1">
    <citation type="submission" date="2016-01" db="EMBL/GenBank/DDBJ databases">
        <authorList>
            <person name="Peeters C."/>
        </authorList>
    </citation>
    <scope>NUCLEOTIDE SEQUENCE [LARGE SCALE GENOMIC DNA]</scope>
    <source>
        <strain evidence="6">LMG 22934</strain>
    </source>
</reference>
<dbReference type="Proteomes" id="UP000054977">
    <property type="component" value="Unassembled WGS sequence"/>
</dbReference>
<dbReference type="Gene3D" id="1.10.10.10">
    <property type="entry name" value="Winged helix-like DNA-binding domain superfamily/Winged helix DNA-binding domain"/>
    <property type="match status" value="1"/>
</dbReference>
<evidence type="ECO:0000256" key="2">
    <source>
        <dbReference type="ARBA" id="ARBA00023015"/>
    </source>
</evidence>
<dbReference type="GO" id="GO:0005829">
    <property type="term" value="C:cytosol"/>
    <property type="evidence" value="ECO:0007669"/>
    <property type="project" value="TreeGrafter"/>
</dbReference>
<dbReference type="PANTHER" id="PTHR30419:SF14">
    <property type="entry name" value="LYSR FAMILY TRANSCRIPTIONAL REGULATOR"/>
    <property type="match status" value="1"/>
</dbReference>
<dbReference type="Gene3D" id="3.40.190.290">
    <property type="match status" value="1"/>
</dbReference>
<name>A0A158H5A2_9BURK</name>
<dbReference type="GO" id="GO:0003677">
    <property type="term" value="F:DNA binding"/>
    <property type="evidence" value="ECO:0007669"/>
    <property type="project" value="UniProtKB-KW"/>
</dbReference>
<dbReference type="AlphaFoldDB" id="A0A158H5A2"/>
<dbReference type="InterPro" id="IPR005119">
    <property type="entry name" value="LysR_subst-bd"/>
</dbReference>
<dbReference type="SUPFAM" id="SSF46785">
    <property type="entry name" value="Winged helix' DNA-binding domain"/>
    <property type="match status" value="1"/>
</dbReference>
<feature type="domain" description="HTH lysR-type" evidence="5">
    <location>
        <begin position="17"/>
        <end position="74"/>
    </location>
</feature>
<comment type="similarity">
    <text evidence="1">Belongs to the LysR transcriptional regulatory family.</text>
</comment>
<dbReference type="Pfam" id="PF00126">
    <property type="entry name" value="HTH_1"/>
    <property type="match status" value="1"/>
</dbReference>
<dbReference type="InterPro" id="IPR050950">
    <property type="entry name" value="HTH-type_LysR_regulators"/>
</dbReference>
<keyword evidence="7" id="KW-1185">Reference proteome</keyword>
<sequence>MRDVPPDVAHVPKSLSVSMHQLRLFVTLARHRSFTRAGDEYGITQSAVSRSIRELEDEIALRLFDRTTRQVALTDAGRRLLARVAPLVEELEAALRPGFDDETEAGVVQLASSSSLTASVLPALFASCQARYPELSIALVDRPQGTVLQLVRAGEADLGIVIVGEESQNFDELVAEPLFHDPLCALVPARHPLAAQKSANWRMLRGASLLTLDDDTGSQAAIDRALALHEVAGVTLQPLAQATSVARMVEAGLGIGVLPMHACASIGRGVQAVALTPAVSRAVVLVRRQSRALRPGAANLWAHFVASSTTQRSGAVAPQAVEA</sequence>
<dbReference type="Pfam" id="PF03466">
    <property type="entry name" value="LysR_substrate"/>
    <property type="match status" value="1"/>
</dbReference>
<proteinExistence type="inferred from homology"/>
<comment type="caution">
    <text evidence="6">The sequence shown here is derived from an EMBL/GenBank/DDBJ whole genome shotgun (WGS) entry which is preliminary data.</text>
</comment>
<accession>A0A158H5A2</accession>
<evidence type="ECO:0000256" key="1">
    <source>
        <dbReference type="ARBA" id="ARBA00009437"/>
    </source>
</evidence>
<dbReference type="EMBL" id="FCNW02000013">
    <property type="protein sequence ID" value="SAL39504.1"/>
    <property type="molecule type" value="Genomic_DNA"/>
</dbReference>
<dbReference type="GO" id="GO:0003700">
    <property type="term" value="F:DNA-binding transcription factor activity"/>
    <property type="evidence" value="ECO:0007669"/>
    <property type="project" value="InterPro"/>
</dbReference>
<dbReference type="STRING" id="326474.AWB65_02954"/>
<evidence type="ECO:0000313" key="6">
    <source>
        <dbReference type="EMBL" id="SAL39504.1"/>
    </source>
</evidence>
<dbReference type="FunFam" id="1.10.10.10:FF:000001">
    <property type="entry name" value="LysR family transcriptional regulator"/>
    <property type="match status" value="1"/>
</dbReference>
<dbReference type="InterPro" id="IPR036390">
    <property type="entry name" value="WH_DNA-bd_sf"/>
</dbReference>
<dbReference type="OrthoDB" id="8713720at2"/>
<dbReference type="InterPro" id="IPR036388">
    <property type="entry name" value="WH-like_DNA-bd_sf"/>
</dbReference>
<evidence type="ECO:0000313" key="7">
    <source>
        <dbReference type="Proteomes" id="UP000054977"/>
    </source>
</evidence>
<keyword evidence="2" id="KW-0805">Transcription regulation</keyword>
<dbReference type="PROSITE" id="PS50931">
    <property type="entry name" value="HTH_LYSR"/>
    <property type="match status" value="1"/>
</dbReference>
<evidence type="ECO:0000256" key="4">
    <source>
        <dbReference type="ARBA" id="ARBA00023163"/>
    </source>
</evidence>
<gene>
    <name evidence="6" type="ORF">AWB65_02954</name>
</gene>
<dbReference type="PANTHER" id="PTHR30419">
    <property type="entry name" value="HTH-TYPE TRANSCRIPTIONAL REGULATOR YBHD"/>
    <property type="match status" value="1"/>
</dbReference>
<keyword evidence="4" id="KW-0804">Transcription</keyword>
<evidence type="ECO:0000259" key="5">
    <source>
        <dbReference type="PROSITE" id="PS50931"/>
    </source>
</evidence>
<protein>
    <submittedName>
        <fullName evidence="6">LysR family transcriptional regulator</fullName>
    </submittedName>
</protein>
<dbReference type="SUPFAM" id="SSF53850">
    <property type="entry name" value="Periplasmic binding protein-like II"/>
    <property type="match status" value="1"/>
</dbReference>
<dbReference type="InterPro" id="IPR000847">
    <property type="entry name" value="LysR_HTH_N"/>
</dbReference>